<dbReference type="PROSITE" id="PS00012">
    <property type="entry name" value="PHOSPHOPANTETHEINE"/>
    <property type="match status" value="1"/>
</dbReference>
<dbReference type="PROSITE" id="PS01162">
    <property type="entry name" value="QOR_ZETA_CRYSTAL"/>
    <property type="match status" value="1"/>
</dbReference>
<dbReference type="GO" id="GO:0031177">
    <property type="term" value="F:phosphopantetheine binding"/>
    <property type="evidence" value="ECO:0007669"/>
    <property type="project" value="InterPro"/>
</dbReference>
<reference evidence="15" key="1">
    <citation type="submission" date="2011-12" db="EMBL/GenBank/DDBJ databases">
        <title>Complete genome sequence of Streptomyces cattleya strain DSM 46488.</title>
        <authorList>
            <person name="Ou H.-Y."/>
            <person name="Li P."/>
            <person name="Zhao C."/>
            <person name="O'Hagan D."/>
            <person name="Deng Z."/>
        </authorList>
    </citation>
    <scope>NUCLEOTIDE SEQUENCE [LARGE SCALE GENOMIC DNA]</scope>
    <source>
        <strain evidence="15">ATCC 35852 / DSM 46488 / JCM 4925 / NBRC 14057 / NRRL 8057</strain>
    </source>
</reference>
<dbReference type="Gene3D" id="1.10.1200.10">
    <property type="entry name" value="ACP-like"/>
    <property type="match status" value="1"/>
</dbReference>
<feature type="domain" description="Carrier" evidence="11">
    <location>
        <begin position="2499"/>
        <end position="2574"/>
    </location>
</feature>
<dbReference type="eggNOG" id="COG0500">
    <property type="taxonomic scope" value="Bacteria"/>
</dbReference>
<dbReference type="InterPro" id="IPR016039">
    <property type="entry name" value="Thiolase-like"/>
</dbReference>
<dbReference type="Gene3D" id="3.10.129.110">
    <property type="entry name" value="Polyketide synthase dehydratase"/>
    <property type="match status" value="1"/>
</dbReference>
<dbReference type="InterPro" id="IPR032821">
    <property type="entry name" value="PKS_assoc"/>
</dbReference>
<dbReference type="InterPro" id="IPR013217">
    <property type="entry name" value="Methyltransf_12"/>
</dbReference>
<evidence type="ECO:0000256" key="4">
    <source>
        <dbReference type="ARBA" id="ARBA00022679"/>
    </source>
</evidence>
<comment type="pathway">
    <text evidence="1">Antibiotic biosynthesis.</text>
</comment>
<sequence>MRGGRFGAGPSGRAVAVVGVGCRLPGGIGDLDGLWGALEAGRDLVTEVPAERFDQARFVDTSMPRPGKSYTAAGGFLDDIASFDADYFGIAPREAAQMDPQQRLLLEMTAEALDDAGLAPESLAGSDTAVFVGISDHSYGALQMLSPRAVNAYTMSGAASSIAANRLSHHFDLRGPSIAVDTACSSSLVALVQAQEALLSGRSRVALAGGVNVLLSPYHYVGFSQASMLSPSGRCRSFSAGADGYVRAEGGGVVLLKRLTDALADGDRIHAVVVDSAVGSDGRTPGLALPNADSQEALLRQVYHRAGIDPDDVAYLEAHGTGTPAGDPIECHAIGKALGVRRTRGALPIGSVKSNLGHSEPASGITGLLKGLLVLRHRLVPPTLHATPPNPHVDFAALRLAPAVDAVPIEVGERTVVGVNSFGFGGANAHAILAAPPVTAGVALPAPAVPADSVSDPADASGDGVRLPVVVSARTRTALVGAMCRTAERLASARPEEFYDLAYTTCVRRGRHPHRAVVLAADPRQAAERLLRLAEDVPVASGEETASAGPTAARQKLASLRAALAGNAPGTGATVPELAAALARGLGEDTDTSRPHGPATAPEADAQEPPSRTERALGAVAEAVPGGRCVFVFSGNGAQWPGMARDLYADDPVFREAVEDADRVLEPMLGWSVAEEMRSAADADRMASTEVAQPLLFAVQLGIVRMLGAQGVEPAAVVGHSVGEIAAACVAGALTLEEAALLVATRSRVQSQLAQRGRMASVTLSRAEAEREIEAFPGVDVACVNTSRDVTVAGPTEDVEAFVRQLHDRRVACTLLDLDHAFHTRAMDPGEEPLKAALAALTPCPTRIPMVSSVTGAPIDGATLDAAYWWHNMRQPVLFAPAIEHLLDEGYDVFAEIGPHPILRPYIRRITGAANKKATVVPTVRRGGDAPIDLHNATAALLACAADPDWGVHFPRPGRVATLPAYPWQRQRHWSGDPSAWTGGLGKGGYDHPLLGDRLAAPAPSWVGLVDAVQVPWLAGHRVGGAVILPATGFAEMALAAGRRVFDAPAEVEHLELYRAVVVPWDDPGQVSLHVTVSPEDGIVTIGAGEGHTGEVRVHARGRVRRLLRERPAPVDLAAVGARCARRVDIAAQYRELSSAGLDYGPSFQVLCEAWTGDGEVLATYRHTDPANGYEAHPALLDGALQAGAPLLADLLADGRRAYLPGALDAVRVWRTPPAEGMVHVRERARSATEVCWDVTVMDRDGTVVAELEGCRLRGFDGMRSNRLNVHDFVMRAAPDTNLPCEPSPLPGPSQILKDAEADIERLLPAWREQDWDRARQLSHEMITHSTAAAFADLLSDPVRPFTVDDLIESGVLPRHRDLLRLFASLQEEHGLLRTDLAGRWELTRTDFDVEALMCRMVRDLPAYCTEIALYTHNADHIGELLRGTMDPLEALVSDGGMDRLEDFFSTAPGTHHLNRTAQALVRAIVSRWPKERPLRVLEIGAGTGGTTRALLPLLPPERTRYTFTDVSALFCVRAEKRLAAFDFVEYRTFDLNGDPAEQGFTDGGFDLVVAANALHTARDLTRALSTVRRLLAPGGQLLAVETHNPLLMVPLFGFMEAFWDVTDHDLRPETLLLPAHRWPRLLRDTGYTDIVQTAHGAEHTGGDFSVLLAATPHHTTHTAPLPTPAPHDRWIVAGDPTARTEPTESATLTRALTDALRSTGPDAQRIPDPEDTEQWHHHLAAGDDTATVNAVFVLDGDVHTDAASELDTTTRRAAVLRAFATACERLPAARRRIVLWLITRPTGALPAPERPLAPADAAIWGLTRTLANEHPGITVRRLSLERGDDPARDGLAAARELLTPGDEDEIVLTRAGRFVPRLTERTTAAQGTCGPADVPAYTLKAHDPGLAYRLAWTESRRPRPGPGEIVIAVHAAALNYRDLMQTIGVLPADANTGGEDPGMECAGIVEAVGEGVTGLRPGDRVAALAPGAFASHVRTFADAAIRLPDGITFAQAATMPVVFLTVQYSLGRLARLTAGETVLVHGGAGGVGLAVLQYARHVGARVIATAGDPVKRSLLRSLGVEHVLDSRSMDFAEHIRRITAGRGVDVVVNSLAGEGISRSLETLAYGGRFIELGKRDIYENKPLLLRPFAKNIAFFGVDLTALLHEPELAKEQFRELGEAIRSGRYRPLLHTVRPAARIADAFRLMQHSRHIGKLVITFDPADEPPVIERHRPAPAFHPDGTYLVTGGLSGFGAATARWLADHGARRLALVGRRGDQAPEADALLADLASRGVHAGALAADVTDPRAVEQLLRDIESDGHPLRGIVHCAMHLDDAPLTELTDDRFRAVLAPKLVGARVLDTLTRDRSVDLFLAYSSATGTVGHLTQAPYVAGNLYLEALTRQRRHTGLPANAVAWGAIGETGYVARNNLTRTMTQAGIEPLTLTEAFRALDNTLVSGEPCVGIGRYNWIPLLKLLPAIHTPRIAALLPTHIDTTTHTRDELLSLLAGLSSQEAHQFIADSMAQLLVGVLQTTPEHIDHHRRLDEYGLDSLMATEMLVTVRQQYDIDIPPMELLRSNGTIADFARIIHTRLGLATPTATPTALPGPRTAPSSDDTCGDAEADAVRPT</sequence>
<dbReference type="InterPro" id="IPR014043">
    <property type="entry name" value="Acyl_transferase_dom"/>
</dbReference>
<dbReference type="InterPro" id="IPR049900">
    <property type="entry name" value="PKS_mFAS_DH"/>
</dbReference>
<dbReference type="GO" id="GO:0006633">
    <property type="term" value="P:fatty acid biosynthetic process"/>
    <property type="evidence" value="ECO:0007669"/>
    <property type="project" value="InterPro"/>
</dbReference>
<dbReference type="InterPro" id="IPR018201">
    <property type="entry name" value="Ketoacyl_synth_AS"/>
</dbReference>
<dbReference type="Pfam" id="PF02801">
    <property type="entry name" value="Ketoacyl-synt_C"/>
    <property type="match status" value="1"/>
</dbReference>
<dbReference type="Gene3D" id="3.30.70.3290">
    <property type="match status" value="2"/>
</dbReference>
<dbReference type="FunFam" id="3.40.366.10:FF:000002">
    <property type="entry name" value="Probable polyketide synthase 2"/>
    <property type="match status" value="1"/>
</dbReference>
<protein>
    <submittedName>
        <fullName evidence="14">Putative type I polyketide synthase</fullName>
    </submittedName>
</protein>
<dbReference type="eggNOG" id="COG3321">
    <property type="taxonomic scope" value="Bacteria"/>
</dbReference>
<feature type="compositionally biased region" description="Low complexity" evidence="10">
    <location>
        <begin position="2579"/>
        <end position="2593"/>
    </location>
</feature>
<dbReference type="InterPro" id="IPR001227">
    <property type="entry name" value="Ac_transferase_dom_sf"/>
</dbReference>
<keyword evidence="6" id="KW-0045">Antibiotic biosynthesis</keyword>
<keyword evidence="15" id="KW-1185">Reference proteome</keyword>
<keyword evidence="8" id="KW-0012">Acyltransferase</keyword>
<dbReference type="InterPro" id="IPR020807">
    <property type="entry name" value="PKS_DH"/>
</dbReference>
<feature type="region of interest" description="C-terminal hotdog fold" evidence="9">
    <location>
        <begin position="1125"/>
        <end position="1266"/>
    </location>
</feature>
<dbReference type="InterPro" id="IPR014031">
    <property type="entry name" value="Ketoacyl_synth_C"/>
</dbReference>
<dbReference type="SMART" id="SM00826">
    <property type="entry name" value="PKS_DH"/>
    <property type="match status" value="1"/>
</dbReference>
<dbReference type="InterPro" id="IPR020841">
    <property type="entry name" value="PKS_Beta-ketoAc_synthase_dom"/>
</dbReference>
<dbReference type="InterPro" id="IPR029063">
    <property type="entry name" value="SAM-dependent_MTases_sf"/>
</dbReference>
<dbReference type="InterPro" id="IPR011032">
    <property type="entry name" value="GroES-like_sf"/>
</dbReference>
<dbReference type="InterPro" id="IPR036291">
    <property type="entry name" value="NAD(P)-bd_dom_sf"/>
</dbReference>
<dbReference type="Pfam" id="PF16197">
    <property type="entry name" value="KAsynt_C_assoc"/>
    <property type="match status" value="1"/>
</dbReference>
<dbReference type="SMART" id="SM00822">
    <property type="entry name" value="PKS_KR"/>
    <property type="match status" value="1"/>
</dbReference>
<evidence type="ECO:0000256" key="9">
    <source>
        <dbReference type="PROSITE-ProRule" id="PRU01363"/>
    </source>
</evidence>
<dbReference type="InterPro" id="IPR057326">
    <property type="entry name" value="KR_dom"/>
</dbReference>
<dbReference type="SUPFAM" id="SSF53901">
    <property type="entry name" value="Thiolase-like"/>
    <property type="match status" value="1"/>
</dbReference>
<evidence type="ECO:0000256" key="8">
    <source>
        <dbReference type="ARBA" id="ARBA00023315"/>
    </source>
</evidence>
<dbReference type="PROSITE" id="PS52004">
    <property type="entry name" value="KS3_2"/>
    <property type="match status" value="1"/>
</dbReference>
<feature type="region of interest" description="N-terminal hotdog fold" evidence="9">
    <location>
        <begin position="992"/>
        <end position="1111"/>
    </location>
</feature>
<dbReference type="InterPro" id="IPR042104">
    <property type="entry name" value="PKS_dehydratase_sf"/>
</dbReference>
<dbReference type="Pfam" id="PF00550">
    <property type="entry name" value="PP-binding"/>
    <property type="match status" value="1"/>
</dbReference>
<dbReference type="SUPFAM" id="SSF52151">
    <property type="entry name" value="FabD/lysophospholipase-like"/>
    <property type="match status" value="1"/>
</dbReference>
<dbReference type="KEGG" id="sct:SCAT_0183"/>
<dbReference type="Pfam" id="PF00107">
    <property type="entry name" value="ADH_zinc_N"/>
    <property type="match status" value="1"/>
</dbReference>
<dbReference type="InterPro" id="IPR036736">
    <property type="entry name" value="ACP-like_sf"/>
</dbReference>
<evidence type="ECO:0000313" key="14">
    <source>
        <dbReference type="EMBL" id="AEW92565.1"/>
    </source>
</evidence>
<dbReference type="SUPFAM" id="SSF47336">
    <property type="entry name" value="ACP-like"/>
    <property type="match status" value="1"/>
</dbReference>
<dbReference type="eggNOG" id="COG0604">
    <property type="taxonomic scope" value="Bacteria"/>
</dbReference>
<evidence type="ECO:0000256" key="5">
    <source>
        <dbReference type="ARBA" id="ARBA00022857"/>
    </source>
</evidence>
<dbReference type="PATRIC" id="fig|1003195.11.peg.1829"/>
<dbReference type="STRING" id="1003195.SCATT_01940"/>
<dbReference type="InterPro" id="IPR049552">
    <property type="entry name" value="PKS_DH_N"/>
</dbReference>
<evidence type="ECO:0000256" key="1">
    <source>
        <dbReference type="ARBA" id="ARBA00004792"/>
    </source>
</evidence>
<dbReference type="PROSITE" id="PS52019">
    <property type="entry name" value="PKS_MFAS_DH"/>
    <property type="match status" value="1"/>
</dbReference>
<feature type="domain" description="PKS/mFAS DH" evidence="13">
    <location>
        <begin position="992"/>
        <end position="1266"/>
    </location>
</feature>
<keyword evidence="2" id="KW-0596">Phosphopantetheine</keyword>
<feature type="domain" description="Ketosynthase family 3 (KS3)" evidence="12">
    <location>
        <begin position="12"/>
        <end position="435"/>
    </location>
</feature>
<keyword evidence="3" id="KW-0597">Phosphoprotein</keyword>
<dbReference type="Pfam" id="PF08240">
    <property type="entry name" value="ADH_N"/>
    <property type="match status" value="1"/>
</dbReference>
<evidence type="ECO:0000256" key="7">
    <source>
        <dbReference type="ARBA" id="ARBA00023268"/>
    </source>
</evidence>
<dbReference type="SUPFAM" id="SSF51735">
    <property type="entry name" value="NAD(P)-binding Rossmann-fold domains"/>
    <property type="match status" value="3"/>
</dbReference>
<dbReference type="CDD" id="cd05195">
    <property type="entry name" value="enoyl_red"/>
    <property type="match status" value="1"/>
</dbReference>
<dbReference type="RefSeq" id="WP_014140959.1">
    <property type="nucleotide sequence ID" value="NC_016111.1"/>
</dbReference>
<accession>F8K427</accession>
<evidence type="ECO:0000259" key="11">
    <source>
        <dbReference type="PROSITE" id="PS50075"/>
    </source>
</evidence>
<dbReference type="SUPFAM" id="SSF50129">
    <property type="entry name" value="GroES-like"/>
    <property type="match status" value="1"/>
</dbReference>
<dbReference type="Proteomes" id="UP000007842">
    <property type="component" value="Chromosome"/>
</dbReference>
<dbReference type="Pfam" id="PF14765">
    <property type="entry name" value="PS-DH"/>
    <property type="match status" value="1"/>
</dbReference>
<dbReference type="InterPro" id="IPR006162">
    <property type="entry name" value="Ppantetheine_attach_site"/>
</dbReference>
<dbReference type="SMART" id="SM00829">
    <property type="entry name" value="PKS_ER"/>
    <property type="match status" value="1"/>
</dbReference>
<dbReference type="Pfam" id="PF00698">
    <property type="entry name" value="Acyl_transf_1"/>
    <property type="match status" value="1"/>
</dbReference>
<dbReference type="Gene3D" id="3.90.180.10">
    <property type="entry name" value="Medium-chain alcohol dehydrogenases, catalytic domain"/>
    <property type="match status" value="1"/>
</dbReference>
<keyword evidence="4" id="KW-0808">Transferase</keyword>
<dbReference type="Gene3D" id="3.40.47.10">
    <property type="match status" value="1"/>
</dbReference>
<dbReference type="InterPro" id="IPR013149">
    <property type="entry name" value="ADH-like_C"/>
</dbReference>
<dbReference type="SUPFAM" id="SSF53335">
    <property type="entry name" value="S-adenosyl-L-methionine-dependent methyltransferases"/>
    <property type="match status" value="1"/>
</dbReference>
<dbReference type="InterPro" id="IPR009081">
    <property type="entry name" value="PP-bd_ACP"/>
</dbReference>
<dbReference type="InterPro" id="IPR020843">
    <property type="entry name" value="ER"/>
</dbReference>
<name>F8K427_STREN</name>
<dbReference type="InterPro" id="IPR020806">
    <property type="entry name" value="PKS_PP-bd"/>
</dbReference>
<feature type="active site" description="Proton donor; for dehydratase activity" evidence="9">
    <location>
        <position position="1182"/>
    </location>
</feature>
<dbReference type="Pfam" id="PF21089">
    <property type="entry name" value="PKS_DH_N"/>
    <property type="match status" value="1"/>
</dbReference>
<dbReference type="Pfam" id="PF08242">
    <property type="entry name" value="Methyltransf_12"/>
    <property type="match status" value="1"/>
</dbReference>
<dbReference type="OrthoDB" id="9778690at2"/>
<dbReference type="PANTHER" id="PTHR43775">
    <property type="entry name" value="FATTY ACID SYNTHASE"/>
    <property type="match status" value="1"/>
</dbReference>
<dbReference type="InterPro" id="IPR050091">
    <property type="entry name" value="PKS_NRPS_Biosynth_Enz"/>
</dbReference>
<dbReference type="PANTHER" id="PTHR43775:SF37">
    <property type="entry name" value="SI:DKEY-61P9.11"/>
    <property type="match status" value="1"/>
</dbReference>
<dbReference type="InterPro" id="IPR013968">
    <property type="entry name" value="PKS_KR"/>
</dbReference>
<dbReference type="SMART" id="SM00827">
    <property type="entry name" value="PKS_AT"/>
    <property type="match status" value="1"/>
</dbReference>
<evidence type="ECO:0000259" key="12">
    <source>
        <dbReference type="PROSITE" id="PS52004"/>
    </source>
</evidence>
<dbReference type="EMBL" id="CP003219">
    <property type="protein sequence ID" value="AEW92565.1"/>
    <property type="molecule type" value="Genomic_DNA"/>
</dbReference>
<dbReference type="SMART" id="SM00823">
    <property type="entry name" value="PKS_PP"/>
    <property type="match status" value="1"/>
</dbReference>
<feature type="region of interest" description="Disordered" evidence="10">
    <location>
        <begin position="2579"/>
        <end position="2610"/>
    </location>
</feature>
<evidence type="ECO:0000259" key="13">
    <source>
        <dbReference type="PROSITE" id="PS52019"/>
    </source>
</evidence>
<dbReference type="CDD" id="cd00833">
    <property type="entry name" value="PKS"/>
    <property type="match status" value="1"/>
</dbReference>
<feature type="active site" description="Proton acceptor; for dehydratase activity" evidence="9">
    <location>
        <position position="1021"/>
    </location>
</feature>
<dbReference type="InterPro" id="IPR049551">
    <property type="entry name" value="PKS_DH_C"/>
</dbReference>
<dbReference type="PROSITE" id="PS00606">
    <property type="entry name" value="KS3_1"/>
    <property type="match status" value="1"/>
</dbReference>
<dbReference type="Gene3D" id="3.40.366.10">
    <property type="entry name" value="Malonyl-Coenzyme A Acyl Carrier Protein, domain 2"/>
    <property type="match status" value="1"/>
</dbReference>
<keyword evidence="7" id="KW-0511">Multifunctional enzyme</keyword>
<dbReference type="PROSITE" id="PS50075">
    <property type="entry name" value="CARRIER"/>
    <property type="match status" value="1"/>
</dbReference>
<dbReference type="Pfam" id="PF00109">
    <property type="entry name" value="ketoacyl-synt"/>
    <property type="match status" value="1"/>
</dbReference>
<proteinExistence type="predicted"/>
<dbReference type="InterPro" id="IPR016035">
    <property type="entry name" value="Acyl_Trfase/lysoPLipase"/>
</dbReference>
<evidence type="ECO:0000256" key="6">
    <source>
        <dbReference type="ARBA" id="ARBA00023194"/>
    </source>
</evidence>
<dbReference type="Gene3D" id="3.40.50.720">
    <property type="entry name" value="NAD(P)-binding Rossmann-like Domain"/>
    <property type="match status" value="3"/>
</dbReference>
<dbReference type="InterPro" id="IPR016036">
    <property type="entry name" value="Malonyl_transacylase_ACP-bd"/>
</dbReference>
<dbReference type="GO" id="GO:0016491">
    <property type="term" value="F:oxidoreductase activity"/>
    <property type="evidence" value="ECO:0007669"/>
    <property type="project" value="InterPro"/>
</dbReference>
<dbReference type="InterPro" id="IPR014030">
    <property type="entry name" value="Ketoacyl_synth_N"/>
</dbReference>
<dbReference type="GO" id="GO:0017000">
    <property type="term" value="P:antibiotic biosynthetic process"/>
    <property type="evidence" value="ECO:0007669"/>
    <property type="project" value="UniProtKB-KW"/>
</dbReference>
<dbReference type="KEGG" id="scy:SCATT_01940"/>
<evidence type="ECO:0000256" key="10">
    <source>
        <dbReference type="SAM" id="MobiDB-lite"/>
    </source>
</evidence>
<dbReference type="InterPro" id="IPR002364">
    <property type="entry name" value="Quin_OxRdtase/zeta-crystal_CS"/>
</dbReference>
<dbReference type="Pfam" id="PF08659">
    <property type="entry name" value="KR"/>
    <property type="match status" value="1"/>
</dbReference>
<dbReference type="SUPFAM" id="SSF55048">
    <property type="entry name" value="Probable ACP-binding domain of malonyl-CoA ACP transacylase"/>
    <property type="match status" value="1"/>
</dbReference>
<dbReference type="GO" id="GO:0004312">
    <property type="term" value="F:fatty acid synthase activity"/>
    <property type="evidence" value="ECO:0007669"/>
    <property type="project" value="TreeGrafter"/>
</dbReference>
<organism evidence="14 15">
    <name type="scientific">Streptantibioticus cattleyicolor (strain ATCC 35852 / DSM 46488 / JCM 4925 / NBRC 14057 / NRRL 8057)</name>
    <name type="common">Streptomyces cattleya</name>
    <dbReference type="NCBI Taxonomy" id="1003195"/>
    <lineage>
        <taxon>Bacteria</taxon>
        <taxon>Bacillati</taxon>
        <taxon>Actinomycetota</taxon>
        <taxon>Actinomycetes</taxon>
        <taxon>Kitasatosporales</taxon>
        <taxon>Streptomycetaceae</taxon>
        <taxon>Streptantibioticus</taxon>
    </lineage>
</organism>
<accession>G8X1N6</accession>
<evidence type="ECO:0000256" key="3">
    <source>
        <dbReference type="ARBA" id="ARBA00022553"/>
    </source>
</evidence>
<gene>
    <name evidence="14" type="ordered locus">SCATT_01940</name>
</gene>
<dbReference type="GO" id="GO:0008270">
    <property type="term" value="F:zinc ion binding"/>
    <property type="evidence" value="ECO:0007669"/>
    <property type="project" value="InterPro"/>
</dbReference>
<dbReference type="Gene3D" id="3.40.50.150">
    <property type="entry name" value="Vaccinia Virus protein VP39"/>
    <property type="match status" value="1"/>
</dbReference>
<dbReference type="HOGENOM" id="CLU_000022_31_0_11"/>
<evidence type="ECO:0000313" key="15">
    <source>
        <dbReference type="Proteomes" id="UP000007842"/>
    </source>
</evidence>
<dbReference type="SMART" id="SM00825">
    <property type="entry name" value="PKS_KS"/>
    <property type="match status" value="1"/>
</dbReference>
<dbReference type="InterPro" id="IPR013154">
    <property type="entry name" value="ADH-like_N"/>
</dbReference>
<feature type="region of interest" description="Disordered" evidence="10">
    <location>
        <begin position="587"/>
        <end position="614"/>
    </location>
</feature>
<dbReference type="CDD" id="cd02440">
    <property type="entry name" value="AdoMet_MTases"/>
    <property type="match status" value="1"/>
</dbReference>
<dbReference type="GO" id="GO:0004315">
    <property type="term" value="F:3-oxoacyl-[acyl-carrier-protein] synthase activity"/>
    <property type="evidence" value="ECO:0007669"/>
    <property type="project" value="InterPro"/>
</dbReference>
<dbReference type="FunFam" id="3.40.50.720:FF:000209">
    <property type="entry name" value="Polyketide synthase Pks12"/>
    <property type="match status" value="1"/>
</dbReference>
<keyword evidence="5" id="KW-0521">NADP</keyword>
<evidence type="ECO:0000256" key="2">
    <source>
        <dbReference type="ARBA" id="ARBA00022450"/>
    </source>
</evidence>